<accession>W1P121</accession>
<evidence type="ECO:0000313" key="3">
    <source>
        <dbReference type="Proteomes" id="UP000017836"/>
    </source>
</evidence>
<dbReference type="Gramene" id="ERN01628">
    <property type="protein sequence ID" value="ERN01628"/>
    <property type="gene ID" value="AMTR_s00090p00082780"/>
</dbReference>
<organism evidence="2 3">
    <name type="scientific">Amborella trichopoda</name>
    <dbReference type="NCBI Taxonomy" id="13333"/>
    <lineage>
        <taxon>Eukaryota</taxon>
        <taxon>Viridiplantae</taxon>
        <taxon>Streptophyta</taxon>
        <taxon>Embryophyta</taxon>
        <taxon>Tracheophyta</taxon>
        <taxon>Spermatophyta</taxon>
        <taxon>Magnoliopsida</taxon>
        <taxon>Amborellales</taxon>
        <taxon>Amborellaceae</taxon>
        <taxon>Amborella</taxon>
    </lineage>
</organism>
<evidence type="ECO:0000256" key="1">
    <source>
        <dbReference type="SAM" id="MobiDB-lite"/>
    </source>
</evidence>
<evidence type="ECO:0000313" key="2">
    <source>
        <dbReference type="EMBL" id="ERN01628.1"/>
    </source>
</evidence>
<protein>
    <submittedName>
        <fullName evidence="2">Uncharacterized protein</fullName>
    </submittedName>
</protein>
<reference evidence="3" key="1">
    <citation type="journal article" date="2013" name="Science">
        <title>The Amborella genome and the evolution of flowering plants.</title>
        <authorList>
            <consortium name="Amborella Genome Project"/>
        </authorList>
    </citation>
    <scope>NUCLEOTIDE SEQUENCE [LARGE SCALE GENOMIC DNA]</scope>
</reference>
<dbReference type="EMBL" id="KI394757">
    <property type="protein sequence ID" value="ERN01628.1"/>
    <property type="molecule type" value="Genomic_DNA"/>
</dbReference>
<sequence length="68" mass="7332">MCRKGEEKDLTECTVKREIESMEGGSGKQWDLLTGEAEGSQSGEGSQSREGSQGNRGVTCPHAVRCRS</sequence>
<feature type="region of interest" description="Disordered" evidence="1">
    <location>
        <begin position="16"/>
        <end position="68"/>
    </location>
</feature>
<keyword evidence="3" id="KW-1185">Reference proteome</keyword>
<gene>
    <name evidence="2" type="ORF">AMTR_s00090p00082780</name>
</gene>
<dbReference type="Proteomes" id="UP000017836">
    <property type="component" value="Unassembled WGS sequence"/>
</dbReference>
<proteinExistence type="predicted"/>
<dbReference type="AlphaFoldDB" id="W1P121"/>
<name>W1P121_AMBTC</name>
<dbReference type="HOGENOM" id="CLU_2797356_0_0_1"/>
<feature type="compositionally biased region" description="Low complexity" evidence="1">
    <location>
        <begin position="38"/>
        <end position="53"/>
    </location>
</feature>